<dbReference type="PANTHER" id="PTHR43133">
    <property type="entry name" value="RNA POLYMERASE ECF-TYPE SIGMA FACTO"/>
    <property type="match status" value="1"/>
</dbReference>
<evidence type="ECO:0000256" key="4">
    <source>
        <dbReference type="ARBA" id="ARBA00023125"/>
    </source>
</evidence>
<gene>
    <name evidence="8" type="ORF">ACFFNX_37950</name>
</gene>
<dbReference type="SUPFAM" id="SSF88659">
    <property type="entry name" value="Sigma3 and sigma4 domains of RNA polymerase sigma factors"/>
    <property type="match status" value="1"/>
</dbReference>
<dbReference type="Gene3D" id="1.10.1740.10">
    <property type="match status" value="1"/>
</dbReference>
<comment type="caution">
    <text evidence="8">The sequence shown here is derived from an EMBL/GenBank/DDBJ whole genome shotgun (WGS) entry which is preliminary data.</text>
</comment>
<evidence type="ECO:0000256" key="5">
    <source>
        <dbReference type="ARBA" id="ARBA00023163"/>
    </source>
</evidence>
<feature type="domain" description="RNA polymerase sigma-70 region 2" evidence="6">
    <location>
        <begin position="14"/>
        <end position="84"/>
    </location>
</feature>
<sequence>MATHPDLGKEIEVLFRAESEALFRYASTLPEVDRARAEDLVQTTFVAAMEDWSRLGRLCPERQRRWLYAVLKNKAIDQWRQGRRLQLVGDCEEAREHARSETEHHVLSVVALDLAWEMISAMPGQRQRVAFLCWNEEWSSREVAEWLGITQETVRSHLKLARDQLMRAVGPAAPFRDDQGADWIDGRKAGS</sequence>
<keyword evidence="3" id="KW-0731">Sigma factor</keyword>
<evidence type="ECO:0000256" key="2">
    <source>
        <dbReference type="ARBA" id="ARBA00023015"/>
    </source>
</evidence>
<dbReference type="InterPro" id="IPR013249">
    <property type="entry name" value="RNA_pol_sigma70_r4_t2"/>
</dbReference>
<dbReference type="InterPro" id="IPR013325">
    <property type="entry name" value="RNA_pol_sigma_r2"/>
</dbReference>
<evidence type="ECO:0000313" key="9">
    <source>
        <dbReference type="Proteomes" id="UP001589627"/>
    </source>
</evidence>
<dbReference type="InterPro" id="IPR014284">
    <property type="entry name" value="RNA_pol_sigma-70_dom"/>
</dbReference>
<dbReference type="Pfam" id="PF08281">
    <property type="entry name" value="Sigma70_r4_2"/>
    <property type="match status" value="1"/>
</dbReference>
<evidence type="ECO:0000256" key="1">
    <source>
        <dbReference type="ARBA" id="ARBA00010641"/>
    </source>
</evidence>
<proteinExistence type="inferred from homology"/>
<accession>A0ABV5YVJ2</accession>
<keyword evidence="9" id="KW-1185">Reference proteome</keyword>
<organism evidence="8 9">
    <name type="scientific">Actinoallomurus acaciae</name>
    <dbReference type="NCBI Taxonomy" id="502577"/>
    <lineage>
        <taxon>Bacteria</taxon>
        <taxon>Bacillati</taxon>
        <taxon>Actinomycetota</taxon>
        <taxon>Actinomycetes</taxon>
        <taxon>Streptosporangiales</taxon>
        <taxon>Thermomonosporaceae</taxon>
        <taxon>Actinoallomurus</taxon>
    </lineage>
</organism>
<dbReference type="InterPro" id="IPR039425">
    <property type="entry name" value="RNA_pol_sigma-70-like"/>
</dbReference>
<name>A0ABV5YVJ2_9ACTN</name>
<dbReference type="InterPro" id="IPR007627">
    <property type="entry name" value="RNA_pol_sigma70_r2"/>
</dbReference>
<keyword evidence="5" id="KW-0804">Transcription</keyword>
<dbReference type="PANTHER" id="PTHR43133:SF8">
    <property type="entry name" value="RNA POLYMERASE SIGMA FACTOR HI_1459-RELATED"/>
    <property type="match status" value="1"/>
</dbReference>
<dbReference type="EMBL" id="JBHLZP010000446">
    <property type="protein sequence ID" value="MFB9837962.1"/>
    <property type="molecule type" value="Genomic_DNA"/>
</dbReference>
<dbReference type="InterPro" id="IPR036388">
    <property type="entry name" value="WH-like_DNA-bd_sf"/>
</dbReference>
<evidence type="ECO:0000313" key="8">
    <source>
        <dbReference type="EMBL" id="MFB9837962.1"/>
    </source>
</evidence>
<dbReference type="SUPFAM" id="SSF88946">
    <property type="entry name" value="Sigma2 domain of RNA polymerase sigma factors"/>
    <property type="match status" value="1"/>
</dbReference>
<dbReference type="Proteomes" id="UP001589627">
    <property type="component" value="Unassembled WGS sequence"/>
</dbReference>
<keyword evidence="4" id="KW-0238">DNA-binding</keyword>
<evidence type="ECO:0000259" key="6">
    <source>
        <dbReference type="Pfam" id="PF04542"/>
    </source>
</evidence>
<keyword evidence="2" id="KW-0805">Transcription regulation</keyword>
<feature type="domain" description="RNA polymerase sigma factor 70 region 4 type 2" evidence="7">
    <location>
        <begin position="115"/>
        <end position="165"/>
    </location>
</feature>
<reference evidence="8 9" key="1">
    <citation type="submission" date="2024-09" db="EMBL/GenBank/DDBJ databases">
        <authorList>
            <person name="Sun Q."/>
            <person name="Mori K."/>
        </authorList>
    </citation>
    <scope>NUCLEOTIDE SEQUENCE [LARGE SCALE GENOMIC DNA]</scope>
    <source>
        <strain evidence="8 9">TBRC 0563</strain>
    </source>
</reference>
<dbReference type="Pfam" id="PF04542">
    <property type="entry name" value="Sigma70_r2"/>
    <property type="match status" value="1"/>
</dbReference>
<dbReference type="NCBIfam" id="TIGR02937">
    <property type="entry name" value="sigma70-ECF"/>
    <property type="match status" value="1"/>
</dbReference>
<dbReference type="Gene3D" id="1.10.10.10">
    <property type="entry name" value="Winged helix-like DNA-binding domain superfamily/Winged helix DNA-binding domain"/>
    <property type="match status" value="1"/>
</dbReference>
<dbReference type="InterPro" id="IPR013324">
    <property type="entry name" value="RNA_pol_sigma_r3/r4-like"/>
</dbReference>
<protein>
    <submittedName>
        <fullName evidence="8">RNA polymerase sigma factor</fullName>
    </submittedName>
</protein>
<comment type="similarity">
    <text evidence="1">Belongs to the sigma-70 factor family. ECF subfamily.</text>
</comment>
<dbReference type="RefSeq" id="WP_378210912.1">
    <property type="nucleotide sequence ID" value="NZ_JBHLZP010000446.1"/>
</dbReference>
<evidence type="ECO:0000259" key="7">
    <source>
        <dbReference type="Pfam" id="PF08281"/>
    </source>
</evidence>
<evidence type="ECO:0000256" key="3">
    <source>
        <dbReference type="ARBA" id="ARBA00023082"/>
    </source>
</evidence>